<reference evidence="3 4" key="2">
    <citation type="submission" date="2019-04" db="EMBL/GenBank/DDBJ databases">
        <authorList>
            <person name="Yang S."/>
            <person name="Wei W."/>
        </authorList>
    </citation>
    <scope>NUCLEOTIDE SEQUENCE [LARGE SCALE GENOMIC DNA]</scope>
    <source>
        <strain evidence="4">ZP60</strain>
    </source>
</reference>
<dbReference type="Pfam" id="PF26494">
    <property type="entry name" value="DUF8162"/>
    <property type="match status" value="1"/>
</dbReference>
<feature type="domain" description="DUF8162" evidence="2">
    <location>
        <begin position="13"/>
        <end position="93"/>
    </location>
</feature>
<keyword evidence="1" id="KW-0472">Membrane</keyword>
<feature type="transmembrane region" description="Helical" evidence="1">
    <location>
        <begin position="17"/>
        <end position="37"/>
    </location>
</feature>
<accession>A0A4D6KAT9</accession>
<dbReference type="RefSeq" id="WP_015761951.1">
    <property type="nucleotide sequence ID" value="NZ_CP039375.1"/>
</dbReference>
<keyword evidence="1" id="KW-0812">Transmembrane</keyword>
<keyword evidence="1" id="KW-1133">Transmembrane helix</keyword>
<sequence>MVPLQSLSTQIADWLDLVATLLAPGVVATVLWTPFLVAKRVRSLFRTLPPTRSVLPSYVLAGLCGSLPFVGGLLAVFASGASNDPQTGAQLILPAVNL</sequence>
<gene>
    <name evidence="3" type="ORF">E5139_08040</name>
</gene>
<evidence type="ECO:0000313" key="3">
    <source>
        <dbReference type="EMBL" id="QCD65588.1"/>
    </source>
</evidence>
<dbReference type="AlphaFoldDB" id="A0A4D6KAT9"/>
<dbReference type="GeneID" id="42178878"/>
<evidence type="ECO:0000256" key="1">
    <source>
        <dbReference type="SAM" id="Phobius"/>
    </source>
</evidence>
<dbReference type="KEGG" id="halz:E5139_08040"/>
<proteinExistence type="predicted"/>
<evidence type="ECO:0000313" key="4">
    <source>
        <dbReference type="Proteomes" id="UP000297053"/>
    </source>
</evidence>
<evidence type="ECO:0000259" key="2">
    <source>
        <dbReference type="Pfam" id="PF26494"/>
    </source>
</evidence>
<reference evidence="3 4" key="1">
    <citation type="submission" date="2019-04" db="EMBL/GenBank/DDBJ databases">
        <title>Complete genome sequence of Arthrobacter sp. ZXY-2 associated with effective atrazine degradation and salt adaptation.</title>
        <authorList>
            <person name="Zhao X."/>
        </authorList>
    </citation>
    <scope>NUCLEOTIDE SEQUENCE [LARGE SCALE GENOMIC DNA]</scope>
    <source>
        <strain evidence="4">ZP60</strain>
    </source>
</reference>
<dbReference type="EMBL" id="CP039375">
    <property type="protein sequence ID" value="QCD65588.1"/>
    <property type="molecule type" value="Genomic_DNA"/>
</dbReference>
<feature type="transmembrane region" description="Helical" evidence="1">
    <location>
        <begin position="58"/>
        <end position="78"/>
    </location>
</feature>
<dbReference type="Proteomes" id="UP000297053">
    <property type="component" value="Chromosome"/>
</dbReference>
<dbReference type="InterPro" id="IPR058476">
    <property type="entry name" value="DUF8162"/>
</dbReference>
<name>A0A4D6KAT9_9EURY</name>
<protein>
    <recommendedName>
        <fullName evidence="2">DUF8162 domain-containing protein</fullName>
    </recommendedName>
</protein>
<organism evidence="3 4">
    <name type="scientific">Halomicrobium mukohataei</name>
    <dbReference type="NCBI Taxonomy" id="57705"/>
    <lineage>
        <taxon>Archaea</taxon>
        <taxon>Methanobacteriati</taxon>
        <taxon>Methanobacteriota</taxon>
        <taxon>Stenosarchaea group</taxon>
        <taxon>Halobacteria</taxon>
        <taxon>Halobacteriales</taxon>
        <taxon>Haloarculaceae</taxon>
        <taxon>Halomicrobium</taxon>
    </lineage>
</organism>